<organism evidence="4 5">
    <name type="scientific">Enterococcus alishanensis</name>
    <dbReference type="NCBI Taxonomy" id="1303817"/>
    <lineage>
        <taxon>Bacteria</taxon>
        <taxon>Bacillati</taxon>
        <taxon>Bacillota</taxon>
        <taxon>Bacilli</taxon>
        <taxon>Lactobacillales</taxon>
        <taxon>Enterococcaceae</taxon>
        <taxon>Enterococcus</taxon>
    </lineage>
</organism>
<dbReference type="Proteomes" id="UP000774130">
    <property type="component" value="Unassembled WGS sequence"/>
</dbReference>
<accession>A0ABS6TDP5</accession>
<gene>
    <name evidence="4" type="ORF">KUA55_09925</name>
</gene>
<keyword evidence="1" id="KW-0808">Transferase</keyword>
<evidence type="ECO:0000313" key="4">
    <source>
        <dbReference type="EMBL" id="MBV7391001.1"/>
    </source>
</evidence>
<name>A0ABS6TDP5_9ENTE</name>
<proteinExistence type="predicted"/>
<dbReference type="InterPro" id="IPR000182">
    <property type="entry name" value="GNAT_dom"/>
</dbReference>
<reference evidence="4 5" key="1">
    <citation type="submission" date="2021-06" db="EMBL/GenBank/DDBJ databases">
        <title>Enterococcus alishanensis sp. nov., a novel lactic acid bacterium isolated from fresh coffee beans.</title>
        <authorList>
            <person name="Chen Y.-S."/>
        </authorList>
    </citation>
    <scope>NUCLEOTIDE SEQUENCE [LARGE SCALE GENOMIC DNA]</scope>
    <source>
        <strain evidence="4 5">ALS3</strain>
    </source>
</reference>
<dbReference type="PANTHER" id="PTHR43792">
    <property type="entry name" value="GNAT FAMILY, PUTATIVE (AFU_ORTHOLOGUE AFUA_3G00765)-RELATED-RELATED"/>
    <property type="match status" value="1"/>
</dbReference>
<keyword evidence="5" id="KW-1185">Reference proteome</keyword>
<sequence>MAGCIGAFFDSDIYLNNAEIAYWLGKDYRNQGIMSKVIIDFIDELFLKTTVHRIYARPFAYNQASSKVLENAGKYLQRRKIF</sequence>
<feature type="domain" description="N-acetyltransferase" evidence="3">
    <location>
        <begin position="12"/>
        <end position="73"/>
    </location>
</feature>
<evidence type="ECO:0000256" key="2">
    <source>
        <dbReference type="ARBA" id="ARBA00023315"/>
    </source>
</evidence>
<evidence type="ECO:0000256" key="1">
    <source>
        <dbReference type="ARBA" id="ARBA00022679"/>
    </source>
</evidence>
<comment type="caution">
    <text evidence="4">The sequence shown here is derived from an EMBL/GenBank/DDBJ whole genome shotgun (WGS) entry which is preliminary data.</text>
</comment>
<evidence type="ECO:0000313" key="5">
    <source>
        <dbReference type="Proteomes" id="UP000774130"/>
    </source>
</evidence>
<dbReference type="Pfam" id="PF13302">
    <property type="entry name" value="Acetyltransf_3"/>
    <property type="match status" value="1"/>
</dbReference>
<dbReference type="InterPro" id="IPR051531">
    <property type="entry name" value="N-acetyltransferase"/>
</dbReference>
<dbReference type="PANTHER" id="PTHR43792:SF8">
    <property type="entry name" value="[RIBOSOMAL PROTEIN US5]-ALANINE N-ACETYLTRANSFERASE"/>
    <property type="match status" value="1"/>
</dbReference>
<dbReference type="EMBL" id="JAHUZB010000003">
    <property type="protein sequence ID" value="MBV7391001.1"/>
    <property type="molecule type" value="Genomic_DNA"/>
</dbReference>
<evidence type="ECO:0000259" key="3">
    <source>
        <dbReference type="Pfam" id="PF13302"/>
    </source>
</evidence>
<keyword evidence="2" id="KW-0012">Acyltransferase</keyword>
<protein>
    <submittedName>
        <fullName evidence="4">GNAT family N-acetyltransferase</fullName>
    </submittedName>
</protein>